<evidence type="ECO:0000256" key="5">
    <source>
        <dbReference type="ARBA" id="ARBA00022692"/>
    </source>
</evidence>
<feature type="transmembrane region" description="Helical" evidence="10">
    <location>
        <begin position="344"/>
        <end position="362"/>
    </location>
</feature>
<feature type="transmembrane region" description="Helical" evidence="10">
    <location>
        <begin position="241"/>
        <end position="261"/>
    </location>
</feature>
<dbReference type="KEGG" id="gce:KYE46_05085"/>
<feature type="transmembrane region" description="Helical" evidence="10">
    <location>
        <begin position="383"/>
        <end position="405"/>
    </location>
</feature>
<dbReference type="Proteomes" id="UP000825009">
    <property type="component" value="Chromosome"/>
</dbReference>
<name>A0A8F6TX96_9RHOB</name>
<dbReference type="PANTHER" id="PTHR43298:SF2">
    <property type="entry name" value="FMN_FAD EXPORTER YEEO-RELATED"/>
    <property type="match status" value="1"/>
</dbReference>
<protein>
    <recommendedName>
        <fullName evidence="9">Multidrug-efflux transporter</fullName>
    </recommendedName>
</protein>
<dbReference type="NCBIfam" id="TIGR00797">
    <property type="entry name" value="matE"/>
    <property type="match status" value="1"/>
</dbReference>
<sequence>MHSQATTRAELAPLIRLSVPLMVGLTAALLIGVVDTVMISPLGTVPLAAAGVTTAVLIILISALWGLLTVISVQISQAEGAADPARVALAFRSGLLLCLIGGILAAASMAAVYPLLGPLGQPREVLDILLPYWLSMALWIVPFTLFFGLKALFDAVDWPWTAVGLSYIGVVVNIPANYTFIHVLDMGILGAGLASILSQSLSLLAAWIVVTRSEGLRPYRQAVAVAWADVRAQLRESVPLCLGYAGEGGAYAMIGLMIGWLGAEALAAHQIVNAIGGLAYVIPLGMAGAVSIRIGNAVGAGRPDRLRPILKASFLMVVIWLAMASCVFIFGGRALAEAMSDDPAVITLAATLFIIMAMMQITDGIQGTSLGALRGMSDMNRPTVITLVAYWVIALPASYALGIIFDFGALGIWAGYTLGLAIAAIALPLRFWRLTAPATMKAREA</sequence>
<keyword evidence="12" id="KW-1185">Reference proteome</keyword>
<keyword evidence="4" id="KW-1003">Cell membrane</keyword>
<evidence type="ECO:0000256" key="6">
    <source>
        <dbReference type="ARBA" id="ARBA00022989"/>
    </source>
</evidence>
<dbReference type="InterPro" id="IPR002528">
    <property type="entry name" value="MATE_fam"/>
</dbReference>
<feature type="transmembrane region" description="Helical" evidence="10">
    <location>
        <begin position="267"/>
        <end position="292"/>
    </location>
</feature>
<feature type="transmembrane region" description="Helical" evidence="10">
    <location>
        <begin position="48"/>
        <end position="73"/>
    </location>
</feature>
<dbReference type="AlphaFoldDB" id="A0A8F6TX96"/>
<dbReference type="InterPro" id="IPR048279">
    <property type="entry name" value="MdtK-like"/>
</dbReference>
<dbReference type="GO" id="GO:0005886">
    <property type="term" value="C:plasma membrane"/>
    <property type="evidence" value="ECO:0007669"/>
    <property type="project" value="TreeGrafter"/>
</dbReference>
<dbReference type="EMBL" id="CP079194">
    <property type="protein sequence ID" value="QXT40617.1"/>
    <property type="molecule type" value="Genomic_DNA"/>
</dbReference>
<dbReference type="RefSeq" id="WP_219003929.1">
    <property type="nucleotide sequence ID" value="NZ_CP079194.1"/>
</dbReference>
<keyword evidence="6 10" id="KW-1133">Transmembrane helix</keyword>
<evidence type="ECO:0000256" key="1">
    <source>
        <dbReference type="ARBA" id="ARBA00004429"/>
    </source>
</evidence>
<dbReference type="PANTHER" id="PTHR43298">
    <property type="entry name" value="MULTIDRUG RESISTANCE PROTEIN NORM-RELATED"/>
    <property type="match status" value="1"/>
</dbReference>
<feature type="transmembrane region" description="Helical" evidence="10">
    <location>
        <begin position="128"/>
        <end position="148"/>
    </location>
</feature>
<accession>A0A8F6TX96</accession>
<evidence type="ECO:0000256" key="2">
    <source>
        <dbReference type="ARBA" id="ARBA00022448"/>
    </source>
</evidence>
<evidence type="ECO:0000256" key="9">
    <source>
        <dbReference type="ARBA" id="ARBA00031636"/>
    </source>
</evidence>
<keyword evidence="3" id="KW-0050">Antiport</keyword>
<evidence type="ECO:0000256" key="4">
    <source>
        <dbReference type="ARBA" id="ARBA00022475"/>
    </source>
</evidence>
<comment type="subcellular location">
    <subcellularLocation>
        <location evidence="1">Cell inner membrane</location>
        <topology evidence="1">Multi-pass membrane protein</topology>
    </subcellularLocation>
</comment>
<dbReference type="Pfam" id="PF01554">
    <property type="entry name" value="MatE"/>
    <property type="match status" value="2"/>
</dbReference>
<reference evidence="11 12" key="1">
    <citation type="submission" date="2021-07" db="EMBL/GenBank/DDBJ databases">
        <title>A novel Jannaschia species isolated from marine dinoflagellate Ceratoperidinium margalefii.</title>
        <authorList>
            <person name="Jiang Y."/>
            <person name="Li Z."/>
        </authorList>
    </citation>
    <scope>NUCLEOTIDE SEQUENCE [LARGE SCALE GENOMIC DNA]</scope>
    <source>
        <strain evidence="11 12">J12C1-MA-4</strain>
    </source>
</reference>
<feature type="transmembrane region" description="Helical" evidence="10">
    <location>
        <begin position="94"/>
        <end position="116"/>
    </location>
</feature>
<keyword evidence="8 10" id="KW-0472">Membrane</keyword>
<keyword evidence="5 10" id="KW-0812">Transmembrane</keyword>
<feature type="transmembrane region" description="Helical" evidence="10">
    <location>
        <begin position="21"/>
        <end position="42"/>
    </location>
</feature>
<dbReference type="InterPro" id="IPR050222">
    <property type="entry name" value="MATE_MdtK"/>
</dbReference>
<evidence type="ECO:0000313" key="11">
    <source>
        <dbReference type="EMBL" id="QXT40617.1"/>
    </source>
</evidence>
<dbReference type="PIRSF" id="PIRSF006603">
    <property type="entry name" value="DinF"/>
    <property type="match status" value="1"/>
</dbReference>
<proteinExistence type="predicted"/>
<feature type="transmembrane region" description="Helical" evidence="10">
    <location>
        <begin position="411"/>
        <end position="432"/>
    </location>
</feature>
<evidence type="ECO:0000313" key="12">
    <source>
        <dbReference type="Proteomes" id="UP000825009"/>
    </source>
</evidence>
<evidence type="ECO:0000256" key="8">
    <source>
        <dbReference type="ARBA" id="ARBA00023136"/>
    </source>
</evidence>
<dbReference type="GO" id="GO:0042910">
    <property type="term" value="F:xenobiotic transmembrane transporter activity"/>
    <property type="evidence" value="ECO:0007669"/>
    <property type="project" value="InterPro"/>
</dbReference>
<gene>
    <name evidence="11" type="ORF">KYE46_05085</name>
</gene>
<keyword evidence="7" id="KW-0406">Ion transport</keyword>
<organism evidence="11 12">
    <name type="scientific">Gymnodinialimonas ceratoperidinii</name>
    <dbReference type="NCBI Taxonomy" id="2856823"/>
    <lineage>
        <taxon>Bacteria</taxon>
        <taxon>Pseudomonadati</taxon>
        <taxon>Pseudomonadota</taxon>
        <taxon>Alphaproteobacteria</taxon>
        <taxon>Rhodobacterales</taxon>
        <taxon>Paracoccaceae</taxon>
        <taxon>Gymnodinialimonas</taxon>
    </lineage>
</organism>
<evidence type="ECO:0000256" key="7">
    <source>
        <dbReference type="ARBA" id="ARBA00023065"/>
    </source>
</evidence>
<dbReference type="GO" id="GO:0015297">
    <property type="term" value="F:antiporter activity"/>
    <property type="evidence" value="ECO:0007669"/>
    <property type="project" value="InterPro"/>
</dbReference>
<evidence type="ECO:0000256" key="10">
    <source>
        <dbReference type="SAM" id="Phobius"/>
    </source>
</evidence>
<feature type="transmembrane region" description="Helical" evidence="10">
    <location>
        <begin position="160"/>
        <end position="181"/>
    </location>
</feature>
<evidence type="ECO:0000256" key="3">
    <source>
        <dbReference type="ARBA" id="ARBA00022449"/>
    </source>
</evidence>
<feature type="transmembrane region" description="Helical" evidence="10">
    <location>
        <begin position="312"/>
        <end position="332"/>
    </location>
</feature>
<keyword evidence="2" id="KW-0813">Transport</keyword>
<feature type="transmembrane region" description="Helical" evidence="10">
    <location>
        <begin position="187"/>
        <end position="210"/>
    </location>
</feature>